<dbReference type="SUPFAM" id="SSF51604">
    <property type="entry name" value="Enolase C-terminal domain-like"/>
    <property type="match status" value="1"/>
</dbReference>
<sequence>MTATAKITDVERILLVIPMVDRVRREMERANVHRWSETEVIRLTLDDGTVAYGETIQNYTWGRVEDTDRVIGQSPFDLMWDDSLGAGLQMALFDAAGKLAGVPVYRLLGNKVRDWCPVSFWDHDMGPAAYEAEARVAVELGFTSIKIKTRPWHDVYATVKRISDATPDWFHIDCDWNDFLLDVSTAVPVLRELETDFPKIAIWEGPMQANDVAGNRLLREKVRTPIAHHYGGVPGAVAIQQGYCDGFVIAGGVTNVLHSGISAATANMPFFIQMVGTGLTTTMALHLGAVLSHAQWPAINCHELYQHNLLDQRIPVVGGYAQTPEAPGLGITIDETALETYRVEVADFSLPRRLIRYSRANGVRVYFADTSFSQGSSMWDYWRTANQPIYERGVATAYLDDDGSSDFADLYLRAKAAPVLAPAT</sequence>
<accession>A0A6B0YPM9</accession>
<reference evidence="4" key="1">
    <citation type="submission" date="2019-09" db="EMBL/GenBank/DDBJ databases">
        <title>Characterisation of the sponge microbiome using genome-centric metagenomics.</title>
        <authorList>
            <person name="Engelberts J.P."/>
            <person name="Robbins S.J."/>
            <person name="De Goeij J.M."/>
            <person name="Aranda M."/>
            <person name="Bell S.C."/>
            <person name="Webster N.S."/>
        </authorList>
    </citation>
    <scope>NUCLEOTIDE SEQUENCE</scope>
    <source>
        <strain evidence="4">SB0664_bin_27</strain>
    </source>
</reference>
<organism evidence="4">
    <name type="scientific">Caldilineaceae bacterium SB0664_bin_27</name>
    <dbReference type="NCBI Taxonomy" id="2605260"/>
    <lineage>
        <taxon>Bacteria</taxon>
        <taxon>Bacillati</taxon>
        <taxon>Chloroflexota</taxon>
        <taxon>Caldilineae</taxon>
        <taxon>Caldilineales</taxon>
        <taxon>Caldilineaceae</taxon>
    </lineage>
</organism>
<dbReference type="AlphaFoldDB" id="A0A6B0YPM9"/>
<dbReference type="SMART" id="SM00922">
    <property type="entry name" value="MR_MLE"/>
    <property type="match status" value="1"/>
</dbReference>
<gene>
    <name evidence="4" type="ORF">F4Y42_00545</name>
</gene>
<dbReference type="Gene3D" id="3.30.390.10">
    <property type="entry name" value="Enolase-like, N-terminal domain"/>
    <property type="match status" value="1"/>
</dbReference>
<evidence type="ECO:0000259" key="3">
    <source>
        <dbReference type="SMART" id="SM00922"/>
    </source>
</evidence>
<dbReference type="InterPro" id="IPR029017">
    <property type="entry name" value="Enolase-like_N"/>
</dbReference>
<proteinExistence type="inferred from homology"/>
<name>A0A6B0YPM9_9CHLR</name>
<comment type="caution">
    <text evidence="4">The sequence shown here is derived from an EMBL/GenBank/DDBJ whole genome shotgun (WGS) entry which is preliminary data.</text>
</comment>
<dbReference type="GO" id="GO:0046872">
    <property type="term" value="F:metal ion binding"/>
    <property type="evidence" value="ECO:0007669"/>
    <property type="project" value="UniProtKB-KW"/>
</dbReference>
<protein>
    <submittedName>
        <fullName evidence="4">Enolase</fullName>
    </submittedName>
</protein>
<keyword evidence="2" id="KW-0479">Metal-binding</keyword>
<feature type="domain" description="Mandelate racemase/muconate lactonizing enzyme C-terminal" evidence="3">
    <location>
        <begin position="127"/>
        <end position="225"/>
    </location>
</feature>
<dbReference type="InterPro" id="IPR036849">
    <property type="entry name" value="Enolase-like_C_sf"/>
</dbReference>
<evidence type="ECO:0000256" key="2">
    <source>
        <dbReference type="ARBA" id="ARBA00022723"/>
    </source>
</evidence>
<dbReference type="Gene3D" id="3.20.20.120">
    <property type="entry name" value="Enolase-like C-terminal domain"/>
    <property type="match status" value="1"/>
</dbReference>
<evidence type="ECO:0000313" key="4">
    <source>
        <dbReference type="EMBL" id="MXY91919.1"/>
    </source>
</evidence>
<comment type="similarity">
    <text evidence="1">Belongs to the mandelate racemase/muconate lactonizing enzyme family.</text>
</comment>
<dbReference type="Pfam" id="PF13378">
    <property type="entry name" value="MR_MLE_C"/>
    <property type="match status" value="1"/>
</dbReference>
<dbReference type="InterPro" id="IPR034593">
    <property type="entry name" value="DgoD-like"/>
</dbReference>
<dbReference type="InterPro" id="IPR029065">
    <property type="entry name" value="Enolase_C-like"/>
</dbReference>
<dbReference type="EMBL" id="VXRG01000004">
    <property type="protein sequence ID" value="MXY91919.1"/>
    <property type="molecule type" value="Genomic_DNA"/>
</dbReference>
<dbReference type="PANTHER" id="PTHR48080">
    <property type="entry name" value="D-GALACTONATE DEHYDRATASE-RELATED"/>
    <property type="match status" value="1"/>
</dbReference>
<dbReference type="InterPro" id="IPR013342">
    <property type="entry name" value="Mandelate_racemase_C"/>
</dbReference>
<evidence type="ECO:0000256" key="1">
    <source>
        <dbReference type="ARBA" id="ARBA00008031"/>
    </source>
</evidence>
<dbReference type="PANTHER" id="PTHR48080:SF3">
    <property type="entry name" value="ENOLASE SUPERFAMILY MEMBER DDB_G0284701"/>
    <property type="match status" value="1"/>
</dbReference>
<dbReference type="SUPFAM" id="SSF54826">
    <property type="entry name" value="Enolase N-terminal domain-like"/>
    <property type="match status" value="1"/>
</dbReference>